<sequence length="259" mass="29894">MVIEFHPKIRKNFNAVGSLKIMWNMCRIEDFLVINVSNVSDIITELMSALIFYLAIFALENIRVITAHTVKIRGKLPGFPNTYKNFYDTTSEVIKAAIIVRNIAITVFSDPRNLDYNSAMIDISFGGYDFTVFSYYFEPSVNIDLDLRKIEQLFSKRLIWCMDANSKSEVWFSPVTDSRGIKLCEFFSRWQLFTINEDYGPTFCADQGTSYIDITVVGHNVLGLVERWFIPDYDSLSDHRMISFKMKIPKSDRACDIAL</sequence>
<dbReference type="AlphaFoldDB" id="A0A8X7BTL5"/>
<protein>
    <recommendedName>
        <fullName evidence="1">Endonuclease/exonuclease/phosphatase domain-containing protein</fullName>
    </recommendedName>
</protein>
<dbReference type="EMBL" id="BMAV01003284">
    <property type="protein sequence ID" value="GFY42738.1"/>
    <property type="molecule type" value="Genomic_DNA"/>
</dbReference>
<dbReference type="Proteomes" id="UP000886998">
    <property type="component" value="Unassembled WGS sequence"/>
</dbReference>
<proteinExistence type="predicted"/>
<dbReference type="InterPro" id="IPR005135">
    <property type="entry name" value="Endo/exonuclease/phosphatase"/>
</dbReference>
<dbReference type="PANTHER" id="PTHR33273:SF2">
    <property type="entry name" value="ENDONUCLEASE_EXONUCLEASE_PHOSPHATASE DOMAIN-CONTAINING PROTEIN"/>
    <property type="match status" value="1"/>
</dbReference>
<dbReference type="Pfam" id="PF14529">
    <property type="entry name" value="Exo_endo_phos_2"/>
    <property type="match status" value="1"/>
</dbReference>
<keyword evidence="3" id="KW-1185">Reference proteome</keyword>
<accession>A0A8X7BTL5</accession>
<name>A0A8X7BTL5_9ARAC</name>
<dbReference type="GO" id="GO:0003824">
    <property type="term" value="F:catalytic activity"/>
    <property type="evidence" value="ECO:0007669"/>
    <property type="project" value="InterPro"/>
</dbReference>
<evidence type="ECO:0000313" key="2">
    <source>
        <dbReference type="EMBL" id="GFY42738.1"/>
    </source>
</evidence>
<gene>
    <name evidence="2" type="primary">NCL1_39713</name>
    <name evidence="2" type="ORF">TNIN_6991</name>
</gene>
<reference evidence="2" key="1">
    <citation type="submission" date="2020-08" db="EMBL/GenBank/DDBJ databases">
        <title>Multicomponent nature underlies the extraordinary mechanical properties of spider dragline silk.</title>
        <authorList>
            <person name="Kono N."/>
            <person name="Nakamura H."/>
            <person name="Mori M."/>
            <person name="Yoshida Y."/>
            <person name="Ohtoshi R."/>
            <person name="Malay A.D."/>
            <person name="Moran D.A.P."/>
            <person name="Tomita M."/>
            <person name="Numata K."/>
            <person name="Arakawa K."/>
        </authorList>
    </citation>
    <scope>NUCLEOTIDE SEQUENCE</scope>
</reference>
<comment type="caution">
    <text evidence="2">The sequence shown here is derived from an EMBL/GenBank/DDBJ whole genome shotgun (WGS) entry which is preliminary data.</text>
</comment>
<evidence type="ECO:0000313" key="3">
    <source>
        <dbReference type="Proteomes" id="UP000886998"/>
    </source>
</evidence>
<feature type="domain" description="Endonuclease/exonuclease/phosphatase" evidence="1">
    <location>
        <begin position="131"/>
        <end position="242"/>
    </location>
</feature>
<dbReference type="InterPro" id="IPR036691">
    <property type="entry name" value="Endo/exonu/phosph_ase_sf"/>
</dbReference>
<evidence type="ECO:0000259" key="1">
    <source>
        <dbReference type="Pfam" id="PF14529"/>
    </source>
</evidence>
<organism evidence="2 3">
    <name type="scientific">Trichonephila inaurata madagascariensis</name>
    <dbReference type="NCBI Taxonomy" id="2747483"/>
    <lineage>
        <taxon>Eukaryota</taxon>
        <taxon>Metazoa</taxon>
        <taxon>Ecdysozoa</taxon>
        <taxon>Arthropoda</taxon>
        <taxon>Chelicerata</taxon>
        <taxon>Arachnida</taxon>
        <taxon>Araneae</taxon>
        <taxon>Araneomorphae</taxon>
        <taxon>Entelegynae</taxon>
        <taxon>Araneoidea</taxon>
        <taxon>Nephilidae</taxon>
        <taxon>Trichonephila</taxon>
        <taxon>Trichonephila inaurata</taxon>
    </lineage>
</organism>
<dbReference type="OrthoDB" id="6437148at2759"/>
<dbReference type="SUPFAM" id="SSF56219">
    <property type="entry name" value="DNase I-like"/>
    <property type="match status" value="1"/>
</dbReference>
<dbReference type="PANTHER" id="PTHR33273">
    <property type="entry name" value="DOMAIN-CONTAINING PROTEIN, PUTATIVE-RELATED"/>
    <property type="match status" value="1"/>
</dbReference>
<dbReference type="Gene3D" id="3.60.10.10">
    <property type="entry name" value="Endonuclease/exonuclease/phosphatase"/>
    <property type="match status" value="1"/>
</dbReference>